<reference evidence="9 10" key="1">
    <citation type="journal article" date="2013" name="Proc. Natl. Acad. Sci. U.S.A.">
        <title>Improving the coverage of the cyanobacterial phylum using diversity-driven genome sequencing.</title>
        <authorList>
            <person name="Shih P.M."/>
            <person name="Wu D."/>
            <person name="Latifi A."/>
            <person name="Axen S.D."/>
            <person name="Fewer D.P."/>
            <person name="Talla E."/>
            <person name="Calteau A."/>
            <person name="Cai F."/>
            <person name="Tandeau de Marsac N."/>
            <person name="Rippka R."/>
            <person name="Herdman M."/>
            <person name="Sivonen K."/>
            <person name="Coursin T."/>
            <person name="Laurent T."/>
            <person name="Goodwin L."/>
            <person name="Nolan M."/>
            <person name="Davenport K.W."/>
            <person name="Han C.S."/>
            <person name="Rubin E.M."/>
            <person name="Eisen J.A."/>
            <person name="Woyke T."/>
            <person name="Gugger M."/>
            <person name="Kerfeld C.A."/>
        </authorList>
    </citation>
    <scope>NUCLEOTIDE SEQUENCE [LARGE SCALE GENOMIC DNA]</scope>
    <source>
        <strain evidence="9 10">PCC 7429</strain>
    </source>
</reference>
<keyword evidence="4" id="KW-0106">Calcium</keyword>
<dbReference type="CDD" id="cd11304">
    <property type="entry name" value="Cadherin_repeat"/>
    <property type="match status" value="4"/>
</dbReference>
<evidence type="ECO:0000256" key="1">
    <source>
        <dbReference type="ARBA" id="ARBA00004370"/>
    </source>
</evidence>
<feature type="domain" description="Cadherin" evidence="8">
    <location>
        <begin position="152"/>
        <end position="258"/>
    </location>
</feature>
<sequence length="1599" mass="174449">MPSTPFLTTDTDWQDGHDGLDGLDSDIALICNNHLDIFPHPFLFRTTDVNEAPTALVLSNNTTPENVVANSLIGTFTSTDPDTTPQTFTYSLVTGTGSTDNAAFTIVNNELRIVNSPNFEAKNSYSIRVRTTDQGGLSYEKVFTVNILNVNEAPTLSAIANQTIASGTLLSVNAIATDPDQPTNLTYSLEPNAPTGASINPITGVFTWTPTVSQAGTYTIGIRVTDDGNPSLSDFKTFQTVVINPNLAPTDLALNPSSIAENVPVNTEVGSFSSIDPDTGNSFTYSLVNGIGDINNNLFTIENGKLKLNFSPDFESKSSYSIRVKTTDQGGLSFEKALIISITDVNEAPTALVLSNNTTPENVTANTLIGKFTSTDPDSTPQTFTYSLVAGTGSSDNTSFSIINNELHIVNSPDFETNNSYSIRVKTTDQGGLSYEKVFTVNITNINESPVFTSDTKNNGSAGQPYQYNITTSDPENNSLDITAVNLPSWLTLVDNHDGTAKLQGTPSFTDSGIYNIQLKARENSTFEHLEANQNFYISVDLSLKEQSFFSPIRSIPITIPSQPSILQFKIDGLNFDTAALNSIHDAFEVSLVDSNGKPLTLTIGAGRSSFFNLSESNTPALTAATTYDPITGIVKLNLTGIPANTSANLVFRLINDDADTTTQVTIKDFTIVNAPLNTLPAQQTVLPASPSPTPLNLGNTIDVSSSILPQYDRTSFNQDSKLLYASLALKNSGTYAVNNPLLVAVTNISDPTVQVRNTNGFTPDGLPYYDFSALVNDGKLNQGQITEIGNLIFYNPNQVQFTYKLQVLSTLNKPPVITSQPNSEVIGGKTYTYNVKATDPDSDNLTYKLLVNPDGMTINSQTGVITWVTTTADIGNKSISVEVSDGRGGVSKQDYNLAVTDIPPNRPPAFVTNPVVQAYINKLYQYDSQAIDPDQDSLTYSVVIGPDGLKVDPATGKVEWTAPPSLILGDTVIGQINVPGQNQEFNFSGKAGQKFYFDPLQYTGSRENWRFQIYSPSGQLVANEYLAYYDTPFLSLNEDGNYKIVINPSGDTVGSYGFRVVNPALLPITNFDKVINDTLNLGSQDNLYRFTASKGQKLYFDMQSRAYDKMDWVLYDPRNVAIAANGYMDDMEVDIQTDGEYVLAIRGRDALTTSNSYAFSIINSPLPVTPMTLGTTVSGNLKKGEQDTFTFTGTAGQQLFFDSLVHPYNSSYFIAYIYDPSGVQVDTFDSRSDRTPDNAGLRLTSDGTYKIKIDGSGENNGAYAFRLLDKAAATPIALDTEFSGTLGNGGYNIELFQFELTSRQYLYFDTTSLGYDNYYPAYYNAQPGGWQLYDTSGQLYYSQRLWEDREGWLEAGKYTLAILGYGAGYESRYKFNLVTPELTTKPAITFGSDVSGTLNEKGAQDYYTFTGTAGQLLYFDSLSNNPNNLSIIVYDPTGREVVRTNSRSDLNPSDSAALRLTMNGTYRITVDGDGEAIGNYKFRLLNKADSPLVALDTDIVGTFDNDNLGSVGYRFNIPTQTYVYIDGQQGNGYWYIYNASGQRITGTGTNNDQELWLGAGEYWLVAQGYGYGDSNYKLRIITPDLIYNNITLNTALHK</sequence>
<dbReference type="Gene3D" id="2.60.40.60">
    <property type="entry name" value="Cadherins"/>
    <property type="match status" value="3"/>
</dbReference>
<evidence type="ECO:0000259" key="8">
    <source>
        <dbReference type="PROSITE" id="PS50268"/>
    </source>
</evidence>
<evidence type="ECO:0000256" key="3">
    <source>
        <dbReference type="ARBA" id="ARBA00022737"/>
    </source>
</evidence>
<keyword evidence="3" id="KW-0677">Repeat</keyword>
<dbReference type="InterPro" id="IPR015919">
    <property type="entry name" value="Cadherin-like_sf"/>
</dbReference>
<dbReference type="InterPro" id="IPR002126">
    <property type="entry name" value="Cadherin-like_dom"/>
</dbReference>
<name>L8MV62_9CYAN</name>
<dbReference type="Proteomes" id="UP000011201">
    <property type="component" value="Unassembled WGS sequence"/>
</dbReference>
<dbReference type="Pfam" id="PF00028">
    <property type="entry name" value="Cadherin"/>
    <property type="match status" value="1"/>
</dbReference>
<dbReference type="Pfam" id="PF05345">
    <property type="entry name" value="He_PIG"/>
    <property type="match status" value="3"/>
</dbReference>
<comment type="subcellular location">
    <subcellularLocation>
        <location evidence="1">Membrane</location>
    </subcellularLocation>
</comment>
<evidence type="ECO:0000256" key="6">
    <source>
        <dbReference type="ARBA" id="ARBA00022989"/>
    </source>
</evidence>
<dbReference type="InterPro" id="IPR050971">
    <property type="entry name" value="Cadherin-domain_protein"/>
</dbReference>
<dbReference type="Gene3D" id="2.60.40.10">
    <property type="entry name" value="Immunoglobulins"/>
    <property type="match status" value="4"/>
</dbReference>
<evidence type="ECO:0000256" key="4">
    <source>
        <dbReference type="ARBA" id="ARBA00022837"/>
    </source>
</evidence>
<evidence type="ECO:0000256" key="2">
    <source>
        <dbReference type="ARBA" id="ARBA00022692"/>
    </source>
</evidence>
<dbReference type="InterPro" id="IPR006644">
    <property type="entry name" value="Cadg"/>
</dbReference>
<dbReference type="EMBL" id="ALWB01000266">
    <property type="protein sequence ID" value="ELS30694.1"/>
    <property type="molecule type" value="Genomic_DNA"/>
</dbReference>
<feature type="domain" description="Cadherin" evidence="8">
    <location>
        <begin position="358"/>
        <end position="452"/>
    </location>
</feature>
<dbReference type="SMART" id="SM00736">
    <property type="entry name" value="CADG"/>
    <property type="match status" value="6"/>
</dbReference>
<keyword evidence="2" id="KW-0812">Transmembrane</keyword>
<evidence type="ECO:0000313" key="9">
    <source>
        <dbReference type="EMBL" id="ELS30694.1"/>
    </source>
</evidence>
<proteinExistence type="predicted"/>
<keyword evidence="10" id="KW-1185">Reference proteome</keyword>
<accession>L8MV62</accession>
<protein>
    <submittedName>
        <fullName evidence="9">Ig family protein</fullName>
    </submittedName>
</protein>
<evidence type="ECO:0000256" key="5">
    <source>
        <dbReference type="ARBA" id="ARBA00022889"/>
    </source>
</evidence>
<dbReference type="GO" id="GO:0016020">
    <property type="term" value="C:membrane"/>
    <property type="evidence" value="ECO:0007669"/>
    <property type="project" value="UniProtKB-SubCell"/>
</dbReference>
<dbReference type="SUPFAM" id="SSF49313">
    <property type="entry name" value="Cadherin-like"/>
    <property type="match status" value="6"/>
</dbReference>
<dbReference type="PROSITE" id="PS50268">
    <property type="entry name" value="CADHERIN_2"/>
    <property type="match status" value="4"/>
</dbReference>
<dbReference type="GO" id="GO:0005509">
    <property type="term" value="F:calcium ion binding"/>
    <property type="evidence" value="ECO:0007669"/>
    <property type="project" value="InterPro"/>
</dbReference>
<dbReference type="PRINTS" id="PR00205">
    <property type="entry name" value="CADHERIN"/>
</dbReference>
<keyword evidence="5" id="KW-0130">Cell adhesion</keyword>
<dbReference type="PANTHER" id="PTHR24025">
    <property type="entry name" value="DESMOGLEIN FAMILY MEMBER"/>
    <property type="match status" value="1"/>
</dbReference>
<feature type="domain" description="Cadherin" evidence="8">
    <location>
        <begin position="62"/>
        <end position="156"/>
    </location>
</feature>
<dbReference type="SMART" id="SM00112">
    <property type="entry name" value="CA"/>
    <property type="match status" value="4"/>
</dbReference>
<dbReference type="GO" id="GO:0005911">
    <property type="term" value="C:cell-cell junction"/>
    <property type="evidence" value="ECO:0007669"/>
    <property type="project" value="TreeGrafter"/>
</dbReference>
<keyword evidence="6" id="KW-1133">Transmembrane helix</keyword>
<gene>
    <name evidence="9" type="ORF">Pse7429DRAFT_4369</name>
</gene>
<dbReference type="PANTHER" id="PTHR24025:SF23">
    <property type="entry name" value="NEURAL-CADHERIN"/>
    <property type="match status" value="1"/>
</dbReference>
<dbReference type="GO" id="GO:0007156">
    <property type="term" value="P:homophilic cell adhesion via plasma membrane adhesion molecules"/>
    <property type="evidence" value="ECO:0007669"/>
    <property type="project" value="InterPro"/>
</dbReference>
<dbReference type="PATRIC" id="fig|927668.3.peg.4751"/>
<evidence type="ECO:0000256" key="7">
    <source>
        <dbReference type="ARBA" id="ARBA00023136"/>
    </source>
</evidence>
<organism evidence="9 10">
    <name type="scientific">Pseudanabaena biceps PCC 7429</name>
    <dbReference type="NCBI Taxonomy" id="927668"/>
    <lineage>
        <taxon>Bacteria</taxon>
        <taxon>Bacillati</taxon>
        <taxon>Cyanobacteriota</taxon>
        <taxon>Cyanophyceae</taxon>
        <taxon>Pseudanabaenales</taxon>
        <taxon>Pseudanabaenaceae</taxon>
        <taxon>Pseudanabaena</taxon>
    </lineage>
</organism>
<dbReference type="InterPro" id="IPR013783">
    <property type="entry name" value="Ig-like_fold"/>
</dbReference>
<comment type="caution">
    <text evidence="9">The sequence shown here is derived from an EMBL/GenBank/DDBJ whole genome shotgun (WGS) entry which is preliminary data.</text>
</comment>
<dbReference type="Gene3D" id="2.60.120.380">
    <property type="match status" value="4"/>
</dbReference>
<keyword evidence="7" id="KW-0472">Membrane</keyword>
<feature type="domain" description="Cadherin" evidence="8">
    <location>
        <begin position="258"/>
        <end position="351"/>
    </location>
</feature>
<evidence type="ECO:0000313" key="10">
    <source>
        <dbReference type="Proteomes" id="UP000011201"/>
    </source>
</evidence>